<dbReference type="PATRIC" id="fig|55802.8.peg.2627"/>
<keyword evidence="1" id="KW-0472">Membrane</keyword>
<organism evidence="2 3">
    <name type="scientific">Thermococcus barophilus</name>
    <dbReference type="NCBI Taxonomy" id="55802"/>
    <lineage>
        <taxon>Archaea</taxon>
        <taxon>Methanobacteriati</taxon>
        <taxon>Methanobacteriota</taxon>
        <taxon>Thermococci</taxon>
        <taxon>Thermococcales</taxon>
        <taxon>Thermococcaceae</taxon>
        <taxon>Thermococcus</taxon>
    </lineage>
</organism>
<dbReference type="GeneID" id="26137846"/>
<proteinExistence type="predicted"/>
<protein>
    <submittedName>
        <fullName evidence="2">Uncharacterized protein</fullName>
    </submittedName>
</protein>
<dbReference type="EMBL" id="CP013050">
    <property type="protein sequence ID" value="ALM76529.1"/>
    <property type="molecule type" value="Genomic_DNA"/>
</dbReference>
<dbReference type="STRING" id="55802.TBCH5v1_2640"/>
<keyword evidence="1" id="KW-1133">Transmembrane helix</keyword>
<keyword evidence="1" id="KW-0812">Transmembrane</keyword>
<accession>A0A0S1XFJ2</accession>
<gene>
    <name evidence="2" type="ORF">TBCH5v1_2640</name>
</gene>
<evidence type="ECO:0000313" key="3">
    <source>
        <dbReference type="Proteomes" id="UP000066042"/>
    </source>
</evidence>
<name>A0A0S1XFJ2_THEBA</name>
<evidence type="ECO:0000313" key="2">
    <source>
        <dbReference type="EMBL" id="ALM76529.1"/>
    </source>
</evidence>
<dbReference type="RefSeq" id="WP_056934894.1">
    <property type="nucleotide sequence ID" value="NZ_CP013050.1"/>
</dbReference>
<reference evidence="2 3" key="1">
    <citation type="journal article" date="2016" name="Genome Announc.">
        <title>Complete genome sequence of the hyperthermophilic and piezophilic archaeon Thermococcus barophilus Ch5, capable of growth at the expense of hydrogenogenesis from carbon monoxide and formate.</title>
        <authorList>
            <person name="Oger P."/>
            <person name="Sokolova T.G."/>
            <person name="Kozhevnikova D.A."/>
            <person name="Taranov E.A."/>
            <person name="Vannier P."/>
            <person name="Lee H.S."/>
            <person name="Kwon K.K."/>
            <person name="Kang S.G."/>
            <person name="Lee J.H."/>
            <person name="Bonch-Osmolovskaya E.A."/>
            <person name="Lebedinsky A.V."/>
        </authorList>
    </citation>
    <scope>NUCLEOTIDE SEQUENCE [LARGE SCALE GENOMIC DNA]</scope>
    <source>
        <strain evidence="3">Ch5</strain>
    </source>
</reference>
<evidence type="ECO:0000256" key="1">
    <source>
        <dbReference type="SAM" id="Phobius"/>
    </source>
</evidence>
<dbReference type="AlphaFoldDB" id="A0A0S1XFJ2"/>
<dbReference type="Proteomes" id="UP000066042">
    <property type="component" value="Chromosome"/>
</dbReference>
<feature type="transmembrane region" description="Helical" evidence="1">
    <location>
        <begin position="309"/>
        <end position="328"/>
    </location>
</feature>
<sequence>MRKLPLILVVLNLFSLAMVSAYSFNFSVDNYEIIEKPTFAWADFGSTTFEWHGYELNTTDYLYWAGILVSVSDNCTLKDEVKIVDKNGKRLHVGYGTSPAGGTLYIPIFEADLYSSPGLNGGPYTFNITLRVENCEVVVKDFIFVTSKTHPKEFPLKLIPPNRCPWSKPALRSFEFGNKTYWKEFELNFTYIYDGSFSDLVVGWKSEPCPILSLYNGSVCLLDDYCHCHEAKASLQPGIYRIALGLKDGNLSVKIFKDKLIFEKSVHIRHPLYLESIGEPCSGKIVGNVSFYGIEGSPSETFYTPEDDYGGFVFAVAVVIALIIAFRWRR</sequence>